<keyword evidence="2" id="KW-1185">Reference proteome</keyword>
<protein>
    <submittedName>
        <fullName evidence="1">Uncharacterized protein</fullName>
    </submittedName>
</protein>
<dbReference type="EMBL" id="MVDD01000004">
    <property type="protein sequence ID" value="PKQ63785.1"/>
    <property type="molecule type" value="Genomic_DNA"/>
</dbReference>
<gene>
    <name evidence="1" type="ORF">BZG02_07090</name>
</gene>
<evidence type="ECO:0000313" key="2">
    <source>
        <dbReference type="Proteomes" id="UP000233535"/>
    </source>
</evidence>
<proteinExistence type="predicted"/>
<organism evidence="1 2">
    <name type="scientific">Labilibaculum filiforme</name>
    <dbReference type="NCBI Taxonomy" id="1940526"/>
    <lineage>
        <taxon>Bacteria</taxon>
        <taxon>Pseudomonadati</taxon>
        <taxon>Bacteroidota</taxon>
        <taxon>Bacteroidia</taxon>
        <taxon>Marinilabiliales</taxon>
        <taxon>Marinifilaceae</taxon>
        <taxon>Labilibaculum</taxon>
    </lineage>
</organism>
<dbReference type="Proteomes" id="UP000233535">
    <property type="component" value="Unassembled WGS sequence"/>
</dbReference>
<name>A0A2N3I0D3_9BACT</name>
<evidence type="ECO:0000313" key="1">
    <source>
        <dbReference type="EMBL" id="PKQ63785.1"/>
    </source>
</evidence>
<accession>A0A2N3I0D3</accession>
<dbReference type="AlphaFoldDB" id="A0A2N3I0D3"/>
<reference evidence="1 2" key="1">
    <citation type="journal article" date="2017" name="Front. Microbiol.">
        <title>Labilibaculum manganireducens gen. nov., sp. nov. and Labilibaculum filiforme sp. nov., Novel Bacteroidetes Isolated from Subsurface Sediments of the Baltic Sea.</title>
        <authorList>
            <person name="Vandieken V."/>
            <person name="Marshall I.P."/>
            <person name="Niemann H."/>
            <person name="Engelen B."/>
            <person name="Cypionka H."/>
        </authorList>
    </citation>
    <scope>NUCLEOTIDE SEQUENCE [LARGE SCALE GENOMIC DNA]</scope>
    <source>
        <strain evidence="1 2">59.16B</strain>
    </source>
</reference>
<sequence>MRIFIYNRRVVGLGIDTSRKDDLISTFYFLGALLETILGTGRRIAFICKFKSIFALRKDKKRRISLSLQ</sequence>
<comment type="caution">
    <text evidence="1">The sequence shown here is derived from an EMBL/GenBank/DDBJ whole genome shotgun (WGS) entry which is preliminary data.</text>
</comment>